<evidence type="ECO:0000256" key="1">
    <source>
        <dbReference type="SAM" id="Phobius"/>
    </source>
</evidence>
<dbReference type="RefSeq" id="WP_048139446.1">
    <property type="nucleotide sequence ID" value="NZ_CP009516.1"/>
</dbReference>
<keyword evidence="1" id="KW-0472">Membrane</keyword>
<dbReference type="Gene3D" id="3.40.50.10770">
    <property type="entry name" value="Hypothetical protein VC1899 like domain (Restriction endonuclease-like)"/>
    <property type="match status" value="1"/>
</dbReference>
<dbReference type="KEGG" id="mhor:MSHOH_1952"/>
<dbReference type="EMBL" id="CP009516">
    <property type="protein sequence ID" value="AKB78435.1"/>
    <property type="molecule type" value="Genomic_DNA"/>
</dbReference>
<dbReference type="PATRIC" id="fig|1434110.4.peg.2486"/>
<dbReference type="Proteomes" id="UP000033101">
    <property type="component" value="Chromosome"/>
</dbReference>
<dbReference type="OrthoDB" id="387033at2157"/>
<sequence>MVKVINQFIIFCTKRKPYYGFIISAIITVFGFMSEDLCSYISSLFNFGDIITTFFIFVIISVFIIVFDFLLSRNRNKKSVELKELQNKYKGLIVSISKIKVPDKEVVGLIDEVSKLEKNIKSNLKIAKNSVDVRSLEKQLDNLYIKLFGIEGIGQTFRAIMKHQGKLKVCWLLYTDKSENEKDIVIHFLKKVQPDMIPRPILIENPSSLTSIHKTVNTEIFSNEIEELNSLDDDLKLEESDVISDITGGTKLMSGAIIMACMVFPERNMQYVDQDSIELIDVKNV</sequence>
<dbReference type="AlphaFoldDB" id="A0A0E3WTD1"/>
<proteinExistence type="predicted"/>
<gene>
    <name evidence="2" type="ORF">MSHOH_1952</name>
</gene>
<dbReference type="STRING" id="1434110.MSHOH_1952"/>
<name>A0A0E3WTD1_9EURY</name>
<evidence type="ECO:0000313" key="2">
    <source>
        <dbReference type="EMBL" id="AKB78435.1"/>
    </source>
</evidence>
<evidence type="ECO:0000313" key="3">
    <source>
        <dbReference type="Proteomes" id="UP000033101"/>
    </source>
</evidence>
<organism evidence="2 3">
    <name type="scientific">Methanosarcina horonobensis HB-1 = JCM 15518</name>
    <dbReference type="NCBI Taxonomy" id="1434110"/>
    <lineage>
        <taxon>Archaea</taxon>
        <taxon>Methanobacteriati</taxon>
        <taxon>Methanobacteriota</taxon>
        <taxon>Stenosarchaea group</taxon>
        <taxon>Methanomicrobia</taxon>
        <taxon>Methanosarcinales</taxon>
        <taxon>Methanosarcinaceae</taxon>
        <taxon>Methanosarcina</taxon>
    </lineage>
</organism>
<reference evidence="2 3" key="1">
    <citation type="submission" date="2014-07" db="EMBL/GenBank/DDBJ databases">
        <title>Methanogenic archaea and the global carbon cycle.</title>
        <authorList>
            <person name="Henriksen J.R."/>
            <person name="Luke J."/>
            <person name="Reinhart S."/>
            <person name="Benedict M.N."/>
            <person name="Youngblut N.D."/>
            <person name="Metcalf M.E."/>
            <person name="Whitaker R.J."/>
            <person name="Metcalf W.W."/>
        </authorList>
    </citation>
    <scope>NUCLEOTIDE SEQUENCE [LARGE SCALE GENOMIC DNA]</scope>
    <source>
        <strain evidence="2 3">HB-1</strain>
    </source>
</reference>
<protein>
    <submittedName>
        <fullName evidence="2">Uncharacterized protein</fullName>
    </submittedName>
</protein>
<keyword evidence="1" id="KW-0812">Transmembrane</keyword>
<feature type="transmembrane region" description="Helical" evidence="1">
    <location>
        <begin position="21"/>
        <end position="44"/>
    </location>
</feature>
<dbReference type="HOGENOM" id="CLU_1080150_0_0_2"/>
<dbReference type="GeneID" id="24831180"/>
<feature type="transmembrane region" description="Helical" evidence="1">
    <location>
        <begin position="50"/>
        <end position="71"/>
    </location>
</feature>
<keyword evidence="3" id="KW-1185">Reference proteome</keyword>
<accession>A0A0E3WTD1</accession>
<keyword evidence="1" id="KW-1133">Transmembrane helix</keyword>